<dbReference type="EMBL" id="KV440986">
    <property type="protein sequence ID" value="OAD71339.1"/>
    <property type="molecule type" value="Genomic_DNA"/>
</dbReference>
<evidence type="ECO:0000313" key="2">
    <source>
        <dbReference type="EMBL" id="OAD71339.1"/>
    </source>
</evidence>
<evidence type="ECO:0000256" key="1">
    <source>
        <dbReference type="SAM" id="Phobius"/>
    </source>
</evidence>
<dbReference type="InParanoid" id="A0A167LY85"/>
<dbReference type="Proteomes" id="UP000077315">
    <property type="component" value="Unassembled WGS sequence"/>
</dbReference>
<name>A0A167LY85_PHYB8</name>
<organism evidence="2 3">
    <name type="scientific">Phycomyces blakesleeanus (strain ATCC 8743b / DSM 1359 / FGSC 10004 / NBRC 33097 / NRRL 1555)</name>
    <dbReference type="NCBI Taxonomy" id="763407"/>
    <lineage>
        <taxon>Eukaryota</taxon>
        <taxon>Fungi</taxon>
        <taxon>Fungi incertae sedis</taxon>
        <taxon>Mucoromycota</taxon>
        <taxon>Mucoromycotina</taxon>
        <taxon>Mucoromycetes</taxon>
        <taxon>Mucorales</taxon>
        <taxon>Phycomycetaceae</taxon>
        <taxon>Phycomyces</taxon>
    </lineage>
</organism>
<keyword evidence="1" id="KW-0812">Transmembrane</keyword>
<protein>
    <submittedName>
        <fullName evidence="2">Uncharacterized protein</fullName>
    </submittedName>
</protein>
<dbReference type="RefSeq" id="XP_018289379.1">
    <property type="nucleotide sequence ID" value="XM_018436412.1"/>
</dbReference>
<dbReference type="AlphaFoldDB" id="A0A167LY85"/>
<keyword evidence="1" id="KW-0472">Membrane</keyword>
<sequence>MVMGLYERVFFIILLICYLSCVKPICLLMVISAVKARFSNTFGRSQIVLLLLNQMYFFLLRMFFSNIADLLYVTANKSAEKNITKSSFDCSPCNSNPCCVMVGLHFLEIVNLPGSLARRSQCLVVEAVLHSIVMCIPQKSFRANTLTVSTFPYIQILTIKNLEYFIVNSSDSFGPFIVTFDYEL</sequence>
<feature type="transmembrane region" description="Helical" evidence="1">
    <location>
        <begin position="9"/>
        <end position="34"/>
    </location>
</feature>
<feature type="transmembrane region" description="Helical" evidence="1">
    <location>
        <begin position="54"/>
        <end position="75"/>
    </location>
</feature>
<dbReference type="VEuPathDB" id="FungiDB:PHYBLDRAFT_170704"/>
<proteinExistence type="predicted"/>
<evidence type="ECO:0000313" key="3">
    <source>
        <dbReference type="Proteomes" id="UP000077315"/>
    </source>
</evidence>
<accession>A0A167LY85</accession>
<dbReference type="GeneID" id="28997318"/>
<keyword evidence="3" id="KW-1185">Reference proteome</keyword>
<gene>
    <name evidence="2" type="ORF">PHYBLDRAFT_170704</name>
</gene>
<keyword evidence="1" id="KW-1133">Transmembrane helix</keyword>
<reference evidence="3" key="1">
    <citation type="submission" date="2015-06" db="EMBL/GenBank/DDBJ databases">
        <title>Expansion of signal transduction pathways in fungi by whole-genome duplication.</title>
        <authorList>
            <consortium name="DOE Joint Genome Institute"/>
            <person name="Corrochano L.M."/>
            <person name="Kuo A."/>
            <person name="Marcet-Houben M."/>
            <person name="Polaino S."/>
            <person name="Salamov A."/>
            <person name="Villalobos J.M."/>
            <person name="Alvarez M.I."/>
            <person name="Avalos J."/>
            <person name="Benito E.P."/>
            <person name="Benoit I."/>
            <person name="Burger G."/>
            <person name="Camino L.P."/>
            <person name="Canovas D."/>
            <person name="Cerda-Olmedo E."/>
            <person name="Cheng J.-F."/>
            <person name="Dominguez A."/>
            <person name="Elias M."/>
            <person name="Eslava A.P."/>
            <person name="Glaser F."/>
            <person name="Grimwood J."/>
            <person name="Gutierrez G."/>
            <person name="Heitman J."/>
            <person name="Henrissat B."/>
            <person name="Iturriaga E.A."/>
            <person name="Lang B.F."/>
            <person name="Lavin J.L."/>
            <person name="Lee S."/>
            <person name="Li W."/>
            <person name="Lindquist E."/>
            <person name="Lopez-Garcia S."/>
            <person name="Luque E.M."/>
            <person name="Marcos A.T."/>
            <person name="Martin J."/>
            <person name="McCluskey K."/>
            <person name="Medina H.R."/>
            <person name="Miralles-Duran A."/>
            <person name="Miyazaki A."/>
            <person name="Munoz-Torres E."/>
            <person name="Oguiza J.A."/>
            <person name="Ohm R."/>
            <person name="Olmedo M."/>
            <person name="Orejas M."/>
            <person name="Ortiz-Castellanos L."/>
            <person name="Pisabarro A.G."/>
            <person name="Rodriguez-Romero J."/>
            <person name="Ruiz-Herrera J."/>
            <person name="Ruiz-Vazquez R."/>
            <person name="Sanz C."/>
            <person name="Schackwitz W."/>
            <person name="Schmutz J."/>
            <person name="Shahriari M."/>
            <person name="Shelest E."/>
            <person name="Silva-Franco F."/>
            <person name="Soanes D."/>
            <person name="Syed K."/>
            <person name="Tagua V.G."/>
            <person name="Talbot N.J."/>
            <person name="Thon M."/>
            <person name="De vries R.P."/>
            <person name="Wiebenga A."/>
            <person name="Yadav J.S."/>
            <person name="Braun E.L."/>
            <person name="Baker S."/>
            <person name="Garre V."/>
            <person name="Horwitz B."/>
            <person name="Torres-Martinez S."/>
            <person name="Idnurm A."/>
            <person name="Herrera-Estrella A."/>
            <person name="Gabaldon T."/>
            <person name="Grigoriev I.V."/>
        </authorList>
    </citation>
    <scope>NUCLEOTIDE SEQUENCE [LARGE SCALE GENOMIC DNA]</scope>
    <source>
        <strain evidence="3">NRRL 1555(-)</strain>
    </source>
</reference>